<dbReference type="CDD" id="cd07564">
    <property type="entry name" value="nitrilases_CHs"/>
    <property type="match status" value="1"/>
</dbReference>
<keyword evidence="2" id="KW-0378">Hydrolase</keyword>
<keyword evidence="8" id="KW-1185">Reference proteome</keyword>
<evidence type="ECO:0000256" key="1">
    <source>
        <dbReference type="ARBA" id="ARBA00008129"/>
    </source>
</evidence>
<evidence type="ECO:0000313" key="8">
    <source>
        <dbReference type="Proteomes" id="UP001273209"/>
    </source>
</evidence>
<feature type="active site" description="Proton acceptor" evidence="5">
    <location>
        <position position="50"/>
    </location>
</feature>
<feature type="domain" description="CN hydrolase" evidence="6">
    <location>
        <begin position="10"/>
        <end position="263"/>
    </location>
</feature>
<evidence type="ECO:0000256" key="3">
    <source>
        <dbReference type="ARBA" id="ARBA00036406"/>
    </source>
</evidence>
<dbReference type="InterPro" id="IPR003010">
    <property type="entry name" value="C-N_Hydrolase"/>
</dbReference>
<dbReference type="AlphaFoldDB" id="A0AAE1I8X9"/>
<dbReference type="PROSITE" id="PS00920">
    <property type="entry name" value="NITRIL_CHT_1"/>
    <property type="match status" value="1"/>
</dbReference>
<protein>
    <recommendedName>
        <fullName evidence="4">nitrilase</fullName>
        <ecNumber evidence="4">3.5.5.1</ecNumber>
    </recommendedName>
</protein>
<dbReference type="Pfam" id="PF00795">
    <property type="entry name" value="CN_hydrolase"/>
    <property type="match status" value="2"/>
</dbReference>
<evidence type="ECO:0000256" key="2">
    <source>
        <dbReference type="ARBA" id="ARBA00022801"/>
    </source>
</evidence>
<dbReference type="PANTHER" id="PTHR46044:SF14">
    <property type="entry name" value="ARYLACETONITRILASE"/>
    <property type="match status" value="1"/>
</dbReference>
<dbReference type="GO" id="GO:0000257">
    <property type="term" value="F:nitrilase activity"/>
    <property type="evidence" value="ECO:0007669"/>
    <property type="project" value="UniProtKB-EC"/>
</dbReference>
<dbReference type="PANTHER" id="PTHR46044">
    <property type="entry name" value="NITRILASE"/>
    <property type="match status" value="1"/>
</dbReference>
<name>A0AAE1I8X9_9HYPO</name>
<organism evidence="7 8">
    <name type="scientific">Trichoderma aggressivum f. europaeum</name>
    <dbReference type="NCBI Taxonomy" id="173218"/>
    <lineage>
        <taxon>Eukaryota</taxon>
        <taxon>Fungi</taxon>
        <taxon>Dikarya</taxon>
        <taxon>Ascomycota</taxon>
        <taxon>Pezizomycotina</taxon>
        <taxon>Sordariomycetes</taxon>
        <taxon>Hypocreomycetidae</taxon>
        <taxon>Hypocreales</taxon>
        <taxon>Hypocreaceae</taxon>
        <taxon>Trichoderma</taxon>
    </lineage>
</organism>
<dbReference type="InterPro" id="IPR044149">
    <property type="entry name" value="Nitrilases_CHs"/>
</dbReference>
<dbReference type="GO" id="GO:0016836">
    <property type="term" value="F:hydro-lyase activity"/>
    <property type="evidence" value="ECO:0007669"/>
    <property type="project" value="UniProtKB-ARBA"/>
</dbReference>
<dbReference type="EC" id="3.5.5.1" evidence="4"/>
<reference evidence="7" key="1">
    <citation type="submission" date="2023-11" db="EMBL/GenBank/DDBJ databases">
        <title>The genome sequences of three competitors of mushroom-forming fungi.</title>
        <authorList>
            <person name="Beijen E."/>
            <person name="Ohm R.A."/>
        </authorList>
    </citation>
    <scope>NUCLEOTIDE SEQUENCE</scope>
    <source>
        <strain evidence="7">CBS 100526</strain>
    </source>
</reference>
<dbReference type="InterPro" id="IPR036526">
    <property type="entry name" value="C-N_Hydrolase_sf"/>
</dbReference>
<dbReference type="RefSeq" id="XP_062753317.1">
    <property type="nucleotide sequence ID" value="XM_062902499.1"/>
</dbReference>
<evidence type="ECO:0000256" key="5">
    <source>
        <dbReference type="PROSITE-ProRule" id="PRU10139"/>
    </source>
</evidence>
<gene>
    <name evidence="7" type="ORF">Triagg1_7731</name>
</gene>
<dbReference type="Gene3D" id="3.60.110.10">
    <property type="entry name" value="Carbon-nitrogen hydrolase"/>
    <property type="match status" value="1"/>
</dbReference>
<dbReference type="InterPro" id="IPR000132">
    <property type="entry name" value="Nitrilase/CN_hydratase_CS"/>
</dbReference>
<comment type="similarity">
    <text evidence="1">Belongs to the carbon-nitrogen hydrolase superfamily. Nitrilase family.</text>
</comment>
<evidence type="ECO:0000256" key="4">
    <source>
        <dbReference type="ARBA" id="ARBA00039045"/>
    </source>
</evidence>
<dbReference type="Proteomes" id="UP001273209">
    <property type="component" value="Unassembled WGS sequence"/>
</dbReference>
<proteinExistence type="inferred from homology"/>
<sequence length="311" mass="33907">MSPAPNTSVVRVAVTQHEPVWLDLEETVNKTCSIIEEASKAGAKLVAFPETWIPGYPAWLWDRPVDFELGVRYVQNSLKIESPEMQRICDAAASNKISVSLGFSERDGDSLYISQALINEEGEIKMTRRKMKPTHMERTVYGDASGDSLASVVELPGVGRHEQIHVAGWPPLDPFVEGHSSFWSMSAEGALNHSQQYAIESQSFVLHTTAVLTDAGIDVMRTKGSSLMGTPLGGSSAIIGPDGRVLKKANTPGEELIIADIDLTDATKAKLFADASGHYSRPDLLWLGADTTRKTVVRVQKTTERRTGTSE</sequence>
<dbReference type="GeneID" id="87922404"/>
<dbReference type="PROSITE" id="PS50263">
    <property type="entry name" value="CN_HYDROLASE"/>
    <property type="match status" value="1"/>
</dbReference>
<dbReference type="SUPFAM" id="SSF56317">
    <property type="entry name" value="Carbon-nitrogen hydrolase"/>
    <property type="match status" value="1"/>
</dbReference>
<accession>A0AAE1I8X9</accession>
<dbReference type="EMBL" id="JAWRVG010000035">
    <property type="protein sequence ID" value="KAK4067288.1"/>
    <property type="molecule type" value="Genomic_DNA"/>
</dbReference>
<comment type="caution">
    <text evidence="7">The sequence shown here is derived from an EMBL/GenBank/DDBJ whole genome shotgun (WGS) entry which is preliminary data.</text>
</comment>
<comment type="catalytic activity">
    <reaction evidence="3">
        <text>a nitrile + 2 H2O = a carboxylate + NH4(+)</text>
        <dbReference type="Rhea" id="RHEA:21724"/>
        <dbReference type="ChEBI" id="CHEBI:15377"/>
        <dbReference type="ChEBI" id="CHEBI:18379"/>
        <dbReference type="ChEBI" id="CHEBI:28938"/>
        <dbReference type="ChEBI" id="CHEBI:29067"/>
        <dbReference type="EC" id="3.5.5.1"/>
    </reaction>
</comment>
<evidence type="ECO:0000313" key="7">
    <source>
        <dbReference type="EMBL" id="KAK4067288.1"/>
    </source>
</evidence>
<evidence type="ECO:0000259" key="6">
    <source>
        <dbReference type="PROSITE" id="PS50263"/>
    </source>
</evidence>